<keyword evidence="2" id="KW-1185">Reference proteome</keyword>
<dbReference type="AlphaFoldDB" id="A0A0F9Z6W4"/>
<evidence type="ECO:0000313" key="2">
    <source>
        <dbReference type="Proteomes" id="UP000034350"/>
    </source>
</evidence>
<sequence length="135" mass="15952">MTIEFLLEKALYRSFSKKIIATVKYRRVLVMMWGCFSYHGVGRLVFIDGIINFIANIDILANNLRSSAEKMGIETFIFQQDNNRKYTLILAENYFTKKNRVDFLSTTISRFKPNRKLWTIIKQKLSKLIIKTKEE</sequence>
<dbReference type="EMBL" id="JPQZ01000334">
    <property type="protein sequence ID" value="KKO73664.1"/>
    <property type="molecule type" value="Genomic_DNA"/>
</dbReference>
<dbReference type="GO" id="GO:0003676">
    <property type="term" value="F:nucleic acid binding"/>
    <property type="evidence" value="ECO:0007669"/>
    <property type="project" value="InterPro"/>
</dbReference>
<dbReference type="GeneID" id="36320158"/>
<name>A0A0F9Z6W4_9MICR</name>
<dbReference type="Proteomes" id="UP000034350">
    <property type="component" value="Unassembled WGS sequence"/>
</dbReference>
<reference evidence="1 2" key="1">
    <citation type="journal article" date="2015" name="Environ. Microbiol.">
        <title>Genome analyses suggest the presence of polyploidy and recent human-driven expansions in eight global populations of the honeybee pathogen Nosema ceranae.</title>
        <authorList>
            <person name="Pelin A."/>
            <person name="Selman M."/>
            <person name="Aris-Brosou S."/>
            <person name="Farinelli L."/>
            <person name="Corradi N."/>
        </authorList>
    </citation>
    <scope>NUCLEOTIDE SEQUENCE [LARGE SCALE GENOMIC DNA]</scope>
    <source>
        <strain evidence="1 2">PA08 1199</strain>
    </source>
</reference>
<dbReference type="VEuPathDB" id="MicrosporidiaDB:NCER_102062"/>
<dbReference type="InterPro" id="IPR036397">
    <property type="entry name" value="RNaseH_sf"/>
</dbReference>
<accession>A0A0F9Z6W4</accession>
<protein>
    <submittedName>
        <fullName evidence="1">Uncharacterized protein</fullName>
    </submittedName>
</protein>
<dbReference type="RefSeq" id="XP_024329406.1">
    <property type="nucleotide sequence ID" value="XM_024475223.1"/>
</dbReference>
<comment type="caution">
    <text evidence="1">The sequence shown here is derived from an EMBL/GenBank/DDBJ whole genome shotgun (WGS) entry which is preliminary data.</text>
</comment>
<dbReference type="OrthoDB" id="2193919at2759"/>
<organism evidence="1 2">
    <name type="scientific">Vairimorpha ceranae</name>
    <dbReference type="NCBI Taxonomy" id="40302"/>
    <lineage>
        <taxon>Eukaryota</taxon>
        <taxon>Fungi</taxon>
        <taxon>Fungi incertae sedis</taxon>
        <taxon>Microsporidia</taxon>
        <taxon>Nosematidae</taxon>
        <taxon>Vairimorpha</taxon>
    </lineage>
</organism>
<dbReference type="VEuPathDB" id="MicrosporidiaDB:AAJ76_334000962"/>
<gene>
    <name evidence="1" type="ORF">AAJ76_334000962</name>
</gene>
<dbReference type="Gene3D" id="3.30.420.10">
    <property type="entry name" value="Ribonuclease H-like superfamily/Ribonuclease H"/>
    <property type="match status" value="1"/>
</dbReference>
<evidence type="ECO:0000313" key="1">
    <source>
        <dbReference type="EMBL" id="KKO73664.1"/>
    </source>
</evidence>
<proteinExistence type="predicted"/>